<name>A0A752VR97_SALET</name>
<feature type="domain" description="Phage tail collar" evidence="2">
    <location>
        <begin position="214"/>
        <end position="261"/>
    </location>
</feature>
<reference evidence="3" key="1">
    <citation type="journal article" date="2018" name="Genome Biol.">
        <title>SKESA: strategic k-mer extension for scrupulous assemblies.</title>
        <authorList>
            <person name="Souvorov A."/>
            <person name="Agarwala R."/>
            <person name="Lipman D.J."/>
        </authorList>
    </citation>
    <scope>NUCLEOTIDE SEQUENCE</scope>
    <source>
        <strain evidence="3">12-0584</strain>
    </source>
</reference>
<evidence type="ECO:0000259" key="2">
    <source>
        <dbReference type="Pfam" id="PF07484"/>
    </source>
</evidence>
<gene>
    <name evidence="3" type="ORF">G9332_003814</name>
</gene>
<dbReference type="EMBL" id="DAAWFV010000037">
    <property type="protein sequence ID" value="HAF7725533.1"/>
    <property type="molecule type" value="Genomic_DNA"/>
</dbReference>
<proteinExistence type="predicted"/>
<feature type="region of interest" description="Disordered" evidence="1">
    <location>
        <begin position="277"/>
        <end position="297"/>
    </location>
</feature>
<dbReference type="PANTHER" id="PTHR35191:SF1">
    <property type="entry name" value="PROPHAGE SIDE TAIL FIBER PROTEIN HOMOLOG STFQ-RELATED"/>
    <property type="match status" value="1"/>
</dbReference>
<dbReference type="Pfam" id="PF07484">
    <property type="entry name" value="Collar"/>
    <property type="match status" value="1"/>
</dbReference>
<comment type="caution">
    <text evidence="3">The sequence shown here is derived from an EMBL/GenBank/DDBJ whole genome shotgun (WGS) entry which is preliminary data.</text>
</comment>
<dbReference type="PANTHER" id="PTHR35191">
    <property type="entry name" value="PROPHAGE SIDE TAIL FIBER PROTEIN HOMOLOG STFQ-RELATED"/>
    <property type="match status" value="1"/>
</dbReference>
<dbReference type="InterPro" id="IPR051934">
    <property type="entry name" value="Phage_Tail_Fiber_Structural"/>
</dbReference>
<dbReference type="SUPFAM" id="SSF88874">
    <property type="entry name" value="Receptor-binding domain of short tail fibre protein gp12"/>
    <property type="match status" value="1"/>
</dbReference>
<feature type="region of interest" description="Disordered" evidence="1">
    <location>
        <begin position="1"/>
        <end position="31"/>
    </location>
</feature>
<dbReference type="InterPro" id="IPR037053">
    <property type="entry name" value="Phage_tail_collar_dom_sf"/>
</dbReference>
<evidence type="ECO:0000313" key="3">
    <source>
        <dbReference type="EMBL" id="HAF7725533.1"/>
    </source>
</evidence>
<feature type="compositionally biased region" description="Polar residues" evidence="1">
    <location>
        <begin position="286"/>
        <end position="297"/>
    </location>
</feature>
<dbReference type="InterPro" id="IPR011083">
    <property type="entry name" value="Phage_tail_collar_dom"/>
</dbReference>
<organism evidence="3">
    <name type="scientific">Salmonella enterica subsp. enterica serovar Carrau</name>
    <dbReference type="NCBI Taxonomy" id="1160739"/>
    <lineage>
        <taxon>Bacteria</taxon>
        <taxon>Pseudomonadati</taxon>
        <taxon>Pseudomonadota</taxon>
        <taxon>Gammaproteobacteria</taxon>
        <taxon>Enterobacterales</taxon>
        <taxon>Enterobacteriaceae</taxon>
        <taxon>Salmonella</taxon>
    </lineage>
</organism>
<accession>A0A752VR97</accession>
<dbReference type="Gene3D" id="3.90.1340.10">
    <property type="entry name" value="Phage tail collar domain"/>
    <property type="match status" value="1"/>
</dbReference>
<protein>
    <submittedName>
        <fullName evidence="3">Tail fiber protein</fullName>
    </submittedName>
</protein>
<dbReference type="AlphaFoldDB" id="A0A752VR97"/>
<evidence type="ECO:0000256" key="1">
    <source>
        <dbReference type="SAM" id="MobiDB-lite"/>
    </source>
</evidence>
<sequence>MHRIDTPTAQKDKFGQGKNGFTNGDPATGRRATDLNSDMWDAVQEEVCTVIEAAGIPLSKGEHTQLHAAIDRLIAEQVKTRLEKNQNGADIPDKSLFVRNIGALPANGTAVAANRLVSRGTLPALTGTTRGSDGGLIMGEVYNNGYPTEYGNILRLTGTGDGEILIGWSGVNGAPAPAYIRSHRDTPDAEWSEWAMLYTSLNPPPVPPDLNPVGAAIAWPSDNIPAGYALMQGQSFDKSAYPLLAIAYPSGIIPDMRGWTIKGKPASGRAVLSQEMDGNKSHSHTARAQDTDLGTKTTSSFDYGTKSTNTTGNHTHQFGGYINSYWGDSNHTSFQPGNGAWTQAAGDHAHTVYIGGHEHTMYIGPHGHVVIVDAEGNVETTVKNIAFNYIVRLA</sequence>
<reference evidence="3" key="2">
    <citation type="submission" date="2018-07" db="EMBL/GenBank/DDBJ databases">
        <authorList>
            <consortium name="NCBI Pathogen Detection Project"/>
        </authorList>
    </citation>
    <scope>NUCLEOTIDE SEQUENCE</scope>
    <source>
        <strain evidence="3">12-0584</strain>
    </source>
</reference>